<proteinExistence type="predicted"/>
<evidence type="ECO:0000313" key="2">
    <source>
        <dbReference type="Proteomes" id="UP000014974"/>
    </source>
</evidence>
<gene>
    <name evidence="1" type="ORF">ADICYQ_2645</name>
</gene>
<accession>S7WWG4</accession>
<name>S7WWG4_9BACT</name>
<reference evidence="1 2" key="1">
    <citation type="journal article" date="2013" name="Genome Announc.">
        <title>Draft Genome Sequence of Cyclobacterium qasimii Strain M12-11BT, Isolated from Arctic Marine Sediment.</title>
        <authorList>
            <person name="Shivaji S."/>
            <person name="Ara S."/>
            <person name="Singh A."/>
            <person name="Kumar Pinnaka A."/>
        </authorList>
    </citation>
    <scope>NUCLEOTIDE SEQUENCE [LARGE SCALE GENOMIC DNA]</scope>
    <source>
        <strain evidence="1 2">M12-11B</strain>
    </source>
</reference>
<evidence type="ECO:0000313" key="1">
    <source>
        <dbReference type="EMBL" id="EPR68353.1"/>
    </source>
</evidence>
<dbReference type="AlphaFoldDB" id="S7WWG4"/>
<comment type="caution">
    <text evidence="1">The sequence shown here is derived from an EMBL/GenBank/DDBJ whole genome shotgun (WGS) entry which is preliminary data.</text>
</comment>
<organism evidence="1 2">
    <name type="scientific">Cyclobacterium qasimii M12-11B</name>
    <dbReference type="NCBI Taxonomy" id="641524"/>
    <lineage>
        <taxon>Bacteria</taxon>
        <taxon>Pseudomonadati</taxon>
        <taxon>Bacteroidota</taxon>
        <taxon>Cytophagia</taxon>
        <taxon>Cytophagales</taxon>
        <taxon>Cyclobacteriaceae</taxon>
        <taxon>Cyclobacterium</taxon>
    </lineage>
</organism>
<dbReference type="EMBL" id="ATNM01000105">
    <property type="protein sequence ID" value="EPR68353.1"/>
    <property type="molecule type" value="Genomic_DNA"/>
</dbReference>
<sequence length="43" mass="5064">MLINRFYHMDFMSFFGKPFRILSSTATYVYDTGRGGGQVFIYK</sequence>
<protein>
    <submittedName>
        <fullName evidence="1">Uncharacterized protein</fullName>
    </submittedName>
</protein>
<dbReference type="Proteomes" id="UP000014974">
    <property type="component" value="Unassembled WGS sequence"/>
</dbReference>